<dbReference type="EMBL" id="WMEQ01000004">
    <property type="protein sequence ID" value="MYL33294.1"/>
    <property type="molecule type" value="Genomic_DNA"/>
</dbReference>
<dbReference type="RefSeq" id="WP_160909380.1">
    <property type="nucleotide sequence ID" value="NZ_WMEQ01000004.1"/>
</dbReference>
<keyword evidence="2" id="KW-0812">Transmembrane</keyword>
<feature type="transmembrane region" description="Helical" evidence="2">
    <location>
        <begin position="30"/>
        <end position="46"/>
    </location>
</feature>
<keyword evidence="2" id="KW-1133">Transmembrane helix</keyword>
<accession>A0A6I4ZVY6</accession>
<dbReference type="AlphaFoldDB" id="A0A6I4ZVY6"/>
<evidence type="ECO:0000256" key="1">
    <source>
        <dbReference type="SAM" id="MobiDB-lite"/>
    </source>
</evidence>
<dbReference type="Proteomes" id="UP000468638">
    <property type="component" value="Unassembled WGS sequence"/>
</dbReference>
<organism evidence="3 4">
    <name type="scientific">Pontibacillus yanchengensis</name>
    <dbReference type="NCBI Taxonomy" id="462910"/>
    <lineage>
        <taxon>Bacteria</taxon>
        <taxon>Bacillati</taxon>
        <taxon>Bacillota</taxon>
        <taxon>Bacilli</taxon>
        <taxon>Bacillales</taxon>
        <taxon>Bacillaceae</taxon>
        <taxon>Pontibacillus</taxon>
    </lineage>
</organism>
<feature type="compositionally biased region" description="Acidic residues" evidence="1">
    <location>
        <begin position="238"/>
        <end position="252"/>
    </location>
</feature>
<evidence type="ECO:0000313" key="3">
    <source>
        <dbReference type="EMBL" id="MYL33294.1"/>
    </source>
</evidence>
<protein>
    <submittedName>
        <fullName evidence="3">Uncharacterized protein</fullName>
    </submittedName>
</protein>
<evidence type="ECO:0000313" key="4">
    <source>
        <dbReference type="Proteomes" id="UP000468638"/>
    </source>
</evidence>
<evidence type="ECO:0000256" key="2">
    <source>
        <dbReference type="SAM" id="Phobius"/>
    </source>
</evidence>
<feature type="transmembrane region" description="Helical" evidence="2">
    <location>
        <begin position="6"/>
        <end position="23"/>
    </location>
</feature>
<feature type="region of interest" description="Disordered" evidence="1">
    <location>
        <begin position="218"/>
        <end position="272"/>
    </location>
</feature>
<reference evidence="3 4" key="1">
    <citation type="submission" date="2019-11" db="EMBL/GenBank/DDBJ databases">
        <title>Genome sequences of 17 halophilic strains isolated from different environments.</title>
        <authorList>
            <person name="Furrow R.E."/>
        </authorList>
    </citation>
    <scope>NUCLEOTIDE SEQUENCE [LARGE SCALE GENOMIC DNA]</scope>
    <source>
        <strain evidence="3 4">22514_16_FS</strain>
    </source>
</reference>
<feature type="compositionally biased region" description="Polar residues" evidence="1">
    <location>
        <begin position="262"/>
        <end position="272"/>
    </location>
</feature>
<sequence>MDILFALVGVGILLLILYIVPVGYNKKGNLYLVGAALLIALTTHYANVTFQWWQGGLILLLLSFLMTILLSRNLENYKLATEGSDLESSSEKGEYDKHFNHFDDDIEEDYSSDLLVEGNSETTFTQPPSAHTSEDPSSMATNQPTAIEDHKQDDVVISELDEEDVDFIEEREIITEEKDRNEQDQTGEDIIEWETIDIKETESIVSPEEELIANRLQGNEEEAMPVKEPHNVSLIHGDEDDGTTVNETDQEEFLNNRDLDDTNSSMEDTYED</sequence>
<gene>
    <name evidence="3" type="ORF">GLW05_06730</name>
</gene>
<comment type="caution">
    <text evidence="3">The sequence shown here is derived from an EMBL/GenBank/DDBJ whole genome shotgun (WGS) entry which is preliminary data.</text>
</comment>
<feature type="compositionally biased region" description="Polar residues" evidence="1">
    <location>
        <begin position="120"/>
        <end position="145"/>
    </location>
</feature>
<proteinExistence type="predicted"/>
<keyword evidence="2" id="KW-0472">Membrane</keyword>
<feature type="transmembrane region" description="Helical" evidence="2">
    <location>
        <begin position="52"/>
        <end position="70"/>
    </location>
</feature>
<name>A0A6I4ZVY6_9BACI</name>
<feature type="region of interest" description="Disordered" evidence="1">
    <location>
        <begin position="120"/>
        <end position="153"/>
    </location>
</feature>